<evidence type="ECO:0000313" key="1">
    <source>
        <dbReference type="EMBL" id="AFK71579.1"/>
    </source>
</evidence>
<protein>
    <submittedName>
        <fullName evidence="1">Uncharacterized protein</fullName>
    </submittedName>
</protein>
<evidence type="ECO:0000313" key="2">
    <source>
        <dbReference type="Proteomes" id="UP000005268"/>
    </source>
</evidence>
<organism evidence="1 2">
    <name type="scientific">Pseudomonas putida ND6</name>
    <dbReference type="NCBI Taxonomy" id="231023"/>
    <lineage>
        <taxon>Bacteria</taxon>
        <taxon>Pseudomonadati</taxon>
        <taxon>Pseudomonadota</taxon>
        <taxon>Gammaproteobacteria</taxon>
        <taxon>Pseudomonadales</taxon>
        <taxon>Pseudomonadaceae</taxon>
        <taxon>Pseudomonas</taxon>
    </lineage>
</organism>
<gene>
    <name evidence="1" type="ORF">YSA_08898</name>
</gene>
<dbReference type="EMBL" id="CP003588">
    <property type="protein sequence ID" value="AFK71579.1"/>
    <property type="molecule type" value="Genomic_DNA"/>
</dbReference>
<dbReference type="HOGENOM" id="CLU_3238426_0_0_6"/>
<name>I3V1F8_PSEPU</name>
<dbReference type="KEGG" id="ppi:YSA_08898"/>
<sequence>MNKKAILTCRRCGAIANYGDLMQAEGRRLIADIRQRLPLLEVN</sequence>
<dbReference type="AlphaFoldDB" id="I3V1F8"/>
<accession>I3V1F8</accession>
<dbReference type="Proteomes" id="UP000005268">
    <property type="component" value="Chromosome"/>
</dbReference>
<reference evidence="1 2" key="1">
    <citation type="journal article" date="2012" name="J. Bacteriol.">
        <title>Complete Genome Sequence of the Naphthalene-Degrading Pseudomonas putida Strain ND6.</title>
        <authorList>
            <person name="Li S."/>
            <person name="Zhao H."/>
            <person name="Li Y."/>
            <person name="Niu S."/>
            <person name="Cai B."/>
        </authorList>
    </citation>
    <scope>NUCLEOTIDE SEQUENCE [LARGE SCALE GENOMIC DNA]</scope>
    <source>
        <strain evidence="1 2">ND6</strain>
    </source>
</reference>
<proteinExistence type="predicted"/>